<dbReference type="AlphaFoldDB" id="A0A558J787"/>
<dbReference type="GO" id="GO:0016020">
    <property type="term" value="C:membrane"/>
    <property type="evidence" value="ECO:0007669"/>
    <property type="project" value="UniProtKB-SubCell"/>
</dbReference>
<organism evidence="9 10">
    <name type="scientific">Vreelandella titanicae</name>
    <dbReference type="NCBI Taxonomy" id="664683"/>
    <lineage>
        <taxon>Bacteria</taxon>
        <taxon>Pseudomonadati</taxon>
        <taxon>Pseudomonadota</taxon>
        <taxon>Gammaproteobacteria</taxon>
        <taxon>Oceanospirillales</taxon>
        <taxon>Halomonadaceae</taxon>
        <taxon>Vreelandella</taxon>
    </lineage>
</organism>
<evidence type="ECO:0000256" key="8">
    <source>
        <dbReference type="SAM" id="Phobius"/>
    </source>
</evidence>
<dbReference type="SUPFAM" id="SSF54523">
    <property type="entry name" value="Pili subunits"/>
    <property type="match status" value="1"/>
</dbReference>
<evidence type="ECO:0000313" key="9">
    <source>
        <dbReference type="EMBL" id="TVU89463.1"/>
    </source>
</evidence>
<comment type="caution">
    <text evidence="9">The sequence shown here is derived from an EMBL/GenBank/DDBJ whole genome shotgun (WGS) entry which is preliminary data.</text>
</comment>
<evidence type="ECO:0000256" key="3">
    <source>
        <dbReference type="ARBA" id="ARBA00022481"/>
    </source>
</evidence>
<dbReference type="GO" id="GO:0007155">
    <property type="term" value="P:cell adhesion"/>
    <property type="evidence" value="ECO:0007669"/>
    <property type="project" value="InterPro"/>
</dbReference>
<sequence length="164" mass="17059">MPNAAQPITHNAKQGGFTLIELLIVIAIIGVLSAVAVPQYQSYIQRAEATSAYSTLKSLQTGFDAAVASGVNPSTEFQTGDGDNAFIDYVGFNEDDLTGGNTVTYSDLNTNAPTITFNFGSIGDAASGEDSASNTMSLSRNASSGSWTCDATISDNILPRGCQD</sequence>
<dbReference type="InterPro" id="IPR012902">
    <property type="entry name" value="N_methyl_site"/>
</dbReference>
<evidence type="ECO:0000256" key="5">
    <source>
        <dbReference type="ARBA" id="ARBA00022989"/>
    </source>
</evidence>
<dbReference type="InterPro" id="IPR001082">
    <property type="entry name" value="Pilin"/>
</dbReference>
<reference evidence="9 10" key="1">
    <citation type="submission" date="2019-07" db="EMBL/GenBank/DDBJ databases">
        <title>Diversity of Bacteria from Kongsfjorden, Arctic.</title>
        <authorList>
            <person name="Yu Y."/>
        </authorList>
    </citation>
    <scope>NUCLEOTIDE SEQUENCE [LARGE SCALE GENOMIC DNA]</scope>
    <source>
        <strain evidence="9 10">SM1922</strain>
    </source>
</reference>
<evidence type="ECO:0000256" key="2">
    <source>
        <dbReference type="ARBA" id="ARBA00005233"/>
    </source>
</evidence>
<name>A0A558J787_9GAMM</name>
<dbReference type="NCBIfam" id="TIGR02532">
    <property type="entry name" value="IV_pilin_GFxxxE"/>
    <property type="match status" value="1"/>
</dbReference>
<gene>
    <name evidence="9" type="ORF">FQP89_14750</name>
</gene>
<keyword evidence="3" id="KW-0488">Methylation</keyword>
<dbReference type="PANTHER" id="PTHR30093:SF44">
    <property type="entry name" value="TYPE II SECRETION SYSTEM CORE PROTEIN G"/>
    <property type="match status" value="1"/>
</dbReference>
<comment type="similarity">
    <text evidence="2 7">Belongs to the N-Me-Phe pilin family.</text>
</comment>
<dbReference type="Pfam" id="PF00114">
    <property type="entry name" value="Pilin"/>
    <property type="match status" value="1"/>
</dbReference>
<dbReference type="EMBL" id="VNFE01000004">
    <property type="protein sequence ID" value="TVU89463.1"/>
    <property type="molecule type" value="Genomic_DNA"/>
</dbReference>
<dbReference type="Gene3D" id="3.30.700.10">
    <property type="entry name" value="Glycoprotein, Type 4 Pilin"/>
    <property type="match status" value="1"/>
</dbReference>
<keyword evidence="4 8" id="KW-0812">Transmembrane</keyword>
<dbReference type="InterPro" id="IPR045584">
    <property type="entry name" value="Pilin-like"/>
</dbReference>
<keyword evidence="7" id="KW-0281">Fimbrium</keyword>
<keyword evidence="5 8" id="KW-1133">Transmembrane helix</keyword>
<proteinExistence type="inferred from homology"/>
<evidence type="ECO:0000313" key="10">
    <source>
        <dbReference type="Proteomes" id="UP000317288"/>
    </source>
</evidence>
<dbReference type="PROSITE" id="PS00409">
    <property type="entry name" value="PROKAR_NTER_METHYL"/>
    <property type="match status" value="1"/>
</dbReference>
<dbReference type="RefSeq" id="WP_050713502.1">
    <property type="nucleotide sequence ID" value="NZ_VNFE01000004.1"/>
</dbReference>
<dbReference type="Proteomes" id="UP000317288">
    <property type="component" value="Unassembled WGS sequence"/>
</dbReference>
<feature type="transmembrane region" description="Helical" evidence="8">
    <location>
        <begin position="16"/>
        <end position="37"/>
    </location>
</feature>
<dbReference type="PANTHER" id="PTHR30093">
    <property type="entry name" value="GENERAL SECRETION PATHWAY PROTEIN G"/>
    <property type="match status" value="1"/>
</dbReference>
<evidence type="ECO:0000256" key="7">
    <source>
        <dbReference type="RuleBase" id="RU000389"/>
    </source>
</evidence>
<keyword evidence="6 8" id="KW-0472">Membrane</keyword>
<evidence type="ECO:0000256" key="6">
    <source>
        <dbReference type="ARBA" id="ARBA00023136"/>
    </source>
</evidence>
<evidence type="ECO:0000256" key="4">
    <source>
        <dbReference type="ARBA" id="ARBA00022692"/>
    </source>
</evidence>
<dbReference type="GO" id="GO:0009289">
    <property type="term" value="C:pilus"/>
    <property type="evidence" value="ECO:0007669"/>
    <property type="project" value="InterPro"/>
</dbReference>
<protein>
    <submittedName>
        <fullName evidence="9">Pilin</fullName>
    </submittedName>
</protein>
<evidence type="ECO:0000256" key="1">
    <source>
        <dbReference type="ARBA" id="ARBA00004167"/>
    </source>
</evidence>
<dbReference type="Pfam" id="PF07963">
    <property type="entry name" value="N_methyl"/>
    <property type="match status" value="1"/>
</dbReference>
<comment type="subcellular location">
    <subcellularLocation>
        <location evidence="1">Membrane</location>
        <topology evidence="1">Single-pass membrane protein</topology>
    </subcellularLocation>
</comment>
<accession>A0A558J787</accession>